<dbReference type="EMBL" id="RPHB01000001">
    <property type="protein sequence ID" value="MBW3466411.1"/>
    <property type="molecule type" value="Genomic_DNA"/>
</dbReference>
<dbReference type="AlphaFoldDB" id="A0A951IUP5"/>
<dbReference type="PANTHER" id="PTHR45947:SF3">
    <property type="entry name" value="SULFOQUINOVOSYL TRANSFERASE SQD2"/>
    <property type="match status" value="1"/>
</dbReference>
<sequence>MKILIPIGSFFPAQVGGPSSTLFWLAKELKKIGYEPSVVTTMKGVSDLPCNTKIELEGVQVIYYSYRFWQLPFRLLGSLFREVPRADILILSSFFYLPSMFCVILAKLFKKPVIISPRGEFSYSALEYKSFSKVLRIKFSKLLYPNNITFHATSNQEVEDIRNVFQHVKVSKIPNFMILPPKVDSNVGDYFLFLGRIHSIKSIDNIIEALDFETFKNSKFEFRIAGFEAENGYLDRIRKLTVDRGLQAKVKFLGPVNGDEKNKLLANAKFLFLVSKSENFGNVVIESLAQGTPVVASFGTPWELLKEYDAGFWIDNQPSSIMQTVSKILHMESNDYLRMRVNAEKLVKEKFDIKSNIWIWDNLLKATIRNYNETNHTRP</sequence>
<feature type="domain" description="Glycosyltransferase subfamily 4-like N-terminal" evidence="2">
    <location>
        <begin position="15"/>
        <end position="176"/>
    </location>
</feature>
<proteinExistence type="predicted"/>
<name>A0A951IUP5_9BACT</name>
<organism evidence="3 4">
    <name type="scientific">Arthrospiribacter ruber</name>
    <dbReference type="NCBI Taxonomy" id="2487934"/>
    <lineage>
        <taxon>Bacteria</taxon>
        <taxon>Pseudomonadati</taxon>
        <taxon>Bacteroidota</taxon>
        <taxon>Cytophagia</taxon>
        <taxon>Cytophagales</taxon>
        <taxon>Cyclobacteriaceae</taxon>
        <taxon>Arthrospiribacter</taxon>
    </lineage>
</organism>
<gene>
    <name evidence="3" type="ORF">EGN73_01105</name>
</gene>
<comment type="caution">
    <text evidence="3">The sequence shown here is derived from an EMBL/GenBank/DDBJ whole genome shotgun (WGS) entry which is preliminary data.</text>
</comment>
<dbReference type="RefSeq" id="WP_219286260.1">
    <property type="nucleotide sequence ID" value="NZ_RPHB01000001.1"/>
</dbReference>
<dbReference type="Pfam" id="PF00534">
    <property type="entry name" value="Glycos_transf_1"/>
    <property type="match status" value="1"/>
</dbReference>
<evidence type="ECO:0000259" key="1">
    <source>
        <dbReference type="Pfam" id="PF00534"/>
    </source>
</evidence>
<protein>
    <submittedName>
        <fullName evidence="3">Glycosyltransferase</fullName>
    </submittedName>
</protein>
<feature type="domain" description="Glycosyl transferase family 1" evidence="1">
    <location>
        <begin position="190"/>
        <end position="345"/>
    </location>
</feature>
<keyword evidence="4" id="KW-1185">Reference proteome</keyword>
<dbReference type="Proteomes" id="UP000727490">
    <property type="component" value="Unassembled WGS sequence"/>
</dbReference>
<dbReference type="Pfam" id="PF13439">
    <property type="entry name" value="Glyco_transf_4"/>
    <property type="match status" value="1"/>
</dbReference>
<evidence type="ECO:0000313" key="4">
    <source>
        <dbReference type="Proteomes" id="UP000727490"/>
    </source>
</evidence>
<accession>A0A951IUP5</accession>
<evidence type="ECO:0000313" key="3">
    <source>
        <dbReference type="EMBL" id="MBW3466411.1"/>
    </source>
</evidence>
<dbReference type="InterPro" id="IPR001296">
    <property type="entry name" value="Glyco_trans_1"/>
</dbReference>
<evidence type="ECO:0000259" key="2">
    <source>
        <dbReference type="Pfam" id="PF13439"/>
    </source>
</evidence>
<reference evidence="3 4" key="1">
    <citation type="journal article" date="2020" name="Syst. Appl. Microbiol.">
        <title>Arthrospiribacter ruber gen. nov., sp. nov., a novel bacterium isolated from Arthrospira cultures.</title>
        <authorList>
            <person name="Waleron M."/>
            <person name="Misztak A."/>
            <person name="Waleron M.M."/>
            <person name="Furmaniak M."/>
            <person name="Mrozik A."/>
            <person name="Waleron K."/>
        </authorList>
    </citation>
    <scope>NUCLEOTIDE SEQUENCE [LARGE SCALE GENOMIC DNA]</scope>
    <source>
        <strain evidence="3 4">DPMB0001</strain>
    </source>
</reference>
<dbReference type="InterPro" id="IPR028098">
    <property type="entry name" value="Glyco_trans_4-like_N"/>
</dbReference>
<dbReference type="GO" id="GO:0016758">
    <property type="term" value="F:hexosyltransferase activity"/>
    <property type="evidence" value="ECO:0007669"/>
    <property type="project" value="TreeGrafter"/>
</dbReference>
<dbReference type="PANTHER" id="PTHR45947">
    <property type="entry name" value="SULFOQUINOVOSYL TRANSFERASE SQD2"/>
    <property type="match status" value="1"/>
</dbReference>
<dbReference type="InterPro" id="IPR050194">
    <property type="entry name" value="Glycosyltransferase_grp1"/>
</dbReference>